<protein>
    <submittedName>
        <fullName evidence="1">Uncharacterized protein</fullName>
    </submittedName>
</protein>
<dbReference type="Proteomes" id="UP000240572">
    <property type="component" value="Unassembled WGS sequence"/>
</dbReference>
<proteinExistence type="predicted"/>
<dbReference type="EMBL" id="PYGD01000002">
    <property type="protein sequence ID" value="PSK93119.1"/>
    <property type="molecule type" value="Genomic_DNA"/>
</dbReference>
<accession>A0A2P8D7E5</accession>
<sequence>MQENKHIVRVLSLFRSGKEGLKIATLQFPAAIIPAIGMILKDVRGTAYTLSGIVFERHLDSIWDCQLEDSCDNLVPESELYLVS</sequence>
<organism evidence="1 2">
    <name type="scientific">Taibaiella chishuiensis</name>
    <dbReference type="NCBI Taxonomy" id="1434707"/>
    <lineage>
        <taxon>Bacteria</taxon>
        <taxon>Pseudomonadati</taxon>
        <taxon>Bacteroidota</taxon>
        <taxon>Chitinophagia</taxon>
        <taxon>Chitinophagales</taxon>
        <taxon>Chitinophagaceae</taxon>
        <taxon>Taibaiella</taxon>
    </lineage>
</organism>
<dbReference type="AlphaFoldDB" id="A0A2P8D7E5"/>
<comment type="caution">
    <text evidence="1">The sequence shown here is derived from an EMBL/GenBank/DDBJ whole genome shotgun (WGS) entry which is preliminary data.</text>
</comment>
<evidence type="ECO:0000313" key="1">
    <source>
        <dbReference type="EMBL" id="PSK93119.1"/>
    </source>
</evidence>
<name>A0A2P8D7E5_9BACT</name>
<reference evidence="1 2" key="1">
    <citation type="submission" date="2018-03" db="EMBL/GenBank/DDBJ databases">
        <title>Genomic Encyclopedia of Type Strains, Phase III (KMG-III): the genomes of soil and plant-associated and newly described type strains.</title>
        <authorList>
            <person name="Whitman W."/>
        </authorList>
    </citation>
    <scope>NUCLEOTIDE SEQUENCE [LARGE SCALE GENOMIC DNA]</scope>
    <source>
        <strain evidence="1 2">CGMCC 1.12700</strain>
    </source>
</reference>
<evidence type="ECO:0000313" key="2">
    <source>
        <dbReference type="Proteomes" id="UP000240572"/>
    </source>
</evidence>
<gene>
    <name evidence="1" type="ORF">B0I18_10288</name>
</gene>
<keyword evidence="2" id="KW-1185">Reference proteome</keyword>